<gene>
    <name evidence="1" type="ORF">BJX63DRAFT_106798</name>
</gene>
<comment type="caution">
    <text evidence="1">The sequence shown here is derived from an EMBL/GenBank/DDBJ whole genome shotgun (WGS) entry which is preliminary data.</text>
</comment>
<evidence type="ECO:0000313" key="2">
    <source>
        <dbReference type="Proteomes" id="UP001610334"/>
    </source>
</evidence>
<protein>
    <submittedName>
        <fullName evidence="1">Uncharacterized protein</fullName>
    </submittedName>
</protein>
<proteinExistence type="predicted"/>
<reference evidence="1 2" key="1">
    <citation type="submission" date="2024-07" db="EMBL/GenBank/DDBJ databases">
        <title>Section-level genome sequencing and comparative genomics of Aspergillus sections Usti and Cavernicolus.</title>
        <authorList>
            <consortium name="Lawrence Berkeley National Laboratory"/>
            <person name="Nybo J.L."/>
            <person name="Vesth T.C."/>
            <person name="Theobald S."/>
            <person name="Frisvad J.C."/>
            <person name="Larsen T.O."/>
            <person name="Kjaerboelling I."/>
            <person name="Rothschild-Mancinelli K."/>
            <person name="Lyhne E.K."/>
            <person name="Kogle M.E."/>
            <person name="Barry K."/>
            <person name="Clum A."/>
            <person name="Na H."/>
            <person name="Ledsgaard L."/>
            <person name="Lin J."/>
            <person name="Lipzen A."/>
            <person name="Kuo A."/>
            <person name="Riley R."/>
            <person name="Mondo S."/>
            <person name="Labutti K."/>
            <person name="Haridas S."/>
            <person name="Pangalinan J."/>
            <person name="Salamov A.A."/>
            <person name="Simmons B.A."/>
            <person name="Magnuson J.K."/>
            <person name="Chen J."/>
            <person name="Drula E."/>
            <person name="Henrissat B."/>
            <person name="Wiebenga A."/>
            <person name="Lubbers R.J."/>
            <person name="Gomes A.C."/>
            <person name="Makela M.R."/>
            <person name="Stajich J."/>
            <person name="Grigoriev I.V."/>
            <person name="Mortensen U.H."/>
            <person name="De Vries R.P."/>
            <person name="Baker S.E."/>
            <person name="Andersen M.R."/>
        </authorList>
    </citation>
    <scope>NUCLEOTIDE SEQUENCE [LARGE SCALE GENOMIC DNA]</scope>
    <source>
        <strain evidence="1 2">CBS 588.65</strain>
    </source>
</reference>
<dbReference type="EMBL" id="JBFXLT010000174">
    <property type="protein sequence ID" value="KAL2802593.1"/>
    <property type="molecule type" value="Genomic_DNA"/>
</dbReference>
<keyword evidence="2" id="KW-1185">Reference proteome</keyword>
<name>A0ABR4GU48_9EURO</name>
<evidence type="ECO:0000313" key="1">
    <source>
        <dbReference type="EMBL" id="KAL2802593.1"/>
    </source>
</evidence>
<accession>A0ABR4GU48</accession>
<organism evidence="1 2">
    <name type="scientific">Aspergillus granulosus</name>
    <dbReference type="NCBI Taxonomy" id="176169"/>
    <lineage>
        <taxon>Eukaryota</taxon>
        <taxon>Fungi</taxon>
        <taxon>Dikarya</taxon>
        <taxon>Ascomycota</taxon>
        <taxon>Pezizomycotina</taxon>
        <taxon>Eurotiomycetes</taxon>
        <taxon>Eurotiomycetidae</taxon>
        <taxon>Eurotiales</taxon>
        <taxon>Aspergillaceae</taxon>
        <taxon>Aspergillus</taxon>
        <taxon>Aspergillus subgen. Nidulantes</taxon>
    </lineage>
</organism>
<sequence length="174" mass="19604">MLSTAGPAFMHIDRSTRVARPPVMDSCETEAPVRPLWPLPKPSLLKFVPGRTSCDVSMRHVASTEIMTALSLHQIPLPDPDRLAAFKSTQRTKWNRLHCSTARPLAAEAFGDRFLPRWAQMPALSPAMRRRIVSQARGFIFLRGHLAADICGENCSVRFFPREFYPAKRHGLQV</sequence>
<dbReference type="Proteomes" id="UP001610334">
    <property type="component" value="Unassembled WGS sequence"/>
</dbReference>